<evidence type="ECO:0000313" key="3">
    <source>
        <dbReference type="EMBL" id="SFK25387.1"/>
    </source>
</evidence>
<dbReference type="EMBL" id="FOSK01000003">
    <property type="protein sequence ID" value="SFK25387.1"/>
    <property type="molecule type" value="Genomic_DNA"/>
</dbReference>
<feature type="compositionally biased region" description="Polar residues" evidence="1">
    <location>
        <begin position="293"/>
        <end position="310"/>
    </location>
</feature>
<evidence type="ECO:0000259" key="2">
    <source>
        <dbReference type="Pfam" id="PF02120"/>
    </source>
</evidence>
<dbReference type="Gene3D" id="3.30.750.140">
    <property type="match status" value="1"/>
</dbReference>
<dbReference type="CDD" id="cd17470">
    <property type="entry name" value="T3SS_Flik_C"/>
    <property type="match status" value="1"/>
</dbReference>
<feature type="region of interest" description="Disordered" evidence="1">
    <location>
        <begin position="537"/>
        <end position="564"/>
    </location>
</feature>
<protein>
    <submittedName>
        <fullName evidence="3">Hook-length control protein FliK</fullName>
    </submittedName>
</protein>
<feature type="domain" description="Flagellar hook-length control protein-like C-terminal" evidence="2">
    <location>
        <begin position="644"/>
        <end position="717"/>
    </location>
</feature>
<evidence type="ECO:0000256" key="1">
    <source>
        <dbReference type="SAM" id="MobiDB-lite"/>
    </source>
</evidence>
<feature type="compositionally biased region" description="Polar residues" evidence="1">
    <location>
        <begin position="725"/>
        <end position="738"/>
    </location>
</feature>
<dbReference type="Proteomes" id="UP000199598">
    <property type="component" value="Unassembled WGS sequence"/>
</dbReference>
<proteinExistence type="predicted"/>
<accession>A0A1I3Y0E1</accession>
<dbReference type="InterPro" id="IPR038610">
    <property type="entry name" value="FliK-like_C_sf"/>
</dbReference>
<comment type="caution">
    <text evidence="3">The sequence shown here is derived from an EMBL/GenBank/DDBJ whole genome shotgun (WGS) entry which is preliminary data.</text>
</comment>
<feature type="compositionally biased region" description="Polar residues" evidence="1">
    <location>
        <begin position="240"/>
        <end position="267"/>
    </location>
</feature>
<feature type="region of interest" description="Disordered" evidence="1">
    <location>
        <begin position="290"/>
        <end position="314"/>
    </location>
</feature>
<feature type="region of interest" description="Disordered" evidence="1">
    <location>
        <begin position="1"/>
        <end position="20"/>
    </location>
</feature>
<dbReference type="InterPro" id="IPR021136">
    <property type="entry name" value="Flagellar_hook_control-like_C"/>
</dbReference>
<sequence length="774" mass="78772">MSQSALLSLTGPVQPQTPLGPIVGQGGNALLGESVLGQNADTFSGLLAKASEGDGAAATAVDLFSGALTTGGDLPALSPNLIKDENGESTVAGLAGDLPLSTVSQVPLSGAVPGLGAVATTNDEARRVNGGEGKTPFVALPQNVQEVGSQPALAEKASGAEVDQPVTHVQNAAPVAGEGEAISSKTGESAVANLGTLQLAERGGQILPQADDRPVTALAGAAAQEAGVVSAAQESKDNTRNASGLQSGVTSERQVTTVKQRDSSGPQLNALELPASDQVAKVSPELIARSPEVSEQSPNSAASPQVQPASNGVKAEQVANIAGNRAVTTSESGSVETTVNSVSAPVEKTTAAARVAVEADVRSSQSVAGRQVSELATASEVKSLKVQSEPVQAQSAEGKGAVQTTRGDVLVADVEADASLEKPVLVRQTDRAGSSFVGNQQRIAQPASVDGDGDIIFPNVTSKPDASSEKNGQVSQVQKVVEVASAQDHEIGVRSAEQVSRTAAVTTAAAPMVGKDKAAGGVVQVTSSSEAVAAVGDAPETDDLTSALTKPAEQTASAEKKNTASAVSIQVKVPQANEQAASTTALGWGLAAGPLDGSDTEFDWESSEAISSTAARSDTAFRSVGSLPTSTLRNVANAVWPEIARQASGGVDRFEIRLDPKELGGVDVSLEFSKDGRVRAHLIVERPETLELLQRDQRGLEKALQEAGIESDKSSLQFSLGGRGSQTSDQQENRQANVGQLDRASEGTELPDENYLAHNNLNSAARAGGLDISV</sequence>
<organism evidence="3 4">
    <name type="scientific">Pseudovibrio ascidiaceicola</name>
    <dbReference type="NCBI Taxonomy" id="285279"/>
    <lineage>
        <taxon>Bacteria</taxon>
        <taxon>Pseudomonadati</taxon>
        <taxon>Pseudomonadota</taxon>
        <taxon>Alphaproteobacteria</taxon>
        <taxon>Hyphomicrobiales</taxon>
        <taxon>Stappiaceae</taxon>
        <taxon>Pseudovibrio</taxon>
    </lineage>
</organism>
<keyword evidence="4" id="KW-1185">Reference proteome</keyword>
<dbReference type="Pfam" id="PF02120">
    <property type="entry name" value="Flg_hook"/>
    <property type="match status" value="1"/>
</dbReference>
<reference evidence="3 4" key="1">
    <citation type="submission" date="2016-10" db="EMBL/GenBank/DDBJ databases">
        <authorList>
            <person name="Varghese N."/>
            <person name="Submissions S."/>
        </authorList>
    </citation>
    <scope>NUCLEOTIDE SEQUENCE [LARGE SCALE GENOMIC DNA]</scope>
    <source>
        <strain evidence="3 4">DSM 16392</strain>
    </source>
</reference>
<evidence type="ECO:0000313" key="4">
    <source>
        <dbReference type="Proteomes" id="UP000199598"/>
    </source>
</evidence>
<name>A0A1I3Y0E1_9HYPH</name>
<feature type="region of interest" description="Disordered" evidence="1">
    <location>
        <begin position="713"/>
        <end position="753"/>
    </location>
</feature>
<dbReference type="RefSeq" id="WP_093518323.1">
    <property type="nucleotide sequence ID" value="NZ_FOSK01000003.1"/>
</dbReference>
<feature type="region of interest" description="Disordered" evidence="1">
    <location>
        <begin position="230"/>
        <end position="276"/>
    </location>
</feature>
<gene>
    <name evidence="3" type="ORF">SAMN04488518_103274</name>
</gene>
<feature type="compositionally biased region" description="Polar residues" evidence="1">
    <location>
        <begin position="1"/>
        <end position="17"/>
    </location>
</feature>
<feature type="compositionally biased region" description="Polar residues" evidence="1">
    <location>
        <begin position="544"/>
        <end position="564"/>
    </location>
</feature>